<gene>
    <name evidence="2" type="ORF">STVIR_7965</name>
</gene>
<proteinExistence type="predicted"/>
<evidence type="ECO:0000313" key="3">
    <source>
        <dbReference type="Proteomes" id="UP000011205"/>
    </source>
</evidence>
<dbReference type="PATRIC" id="fig|1160705.3.peg.7874"/>
<dbReference type="Pfam" id="PF03992">
    <property type="entry name" value="ABM"/>
    <property type="match status" value="1"/>
</dbReference>
<sequence length="84" mass="9368">MRENLLSTAREMAAATRADDGCHSYAFFADIDDENTIVSLEIWRDQDALDAHMAHPHTQDFLARTAELVEGTPDLAIHRVSRSG</sequence>
<dbReference type="Proteomes" id="UP000011205">
    <property type="component" value="Unassembled WGS sequence"/>
</dbReference>
<evidence type="ECO:0000259" key="1">
    <source>
        <dbReference type="PROSITE" id="PS51725"/>
    </source>
</evidence>
<dbReference type="SUPFAM" id="SSF54909">
    <property type="entry name" value="Dimeric alpha+beta barrel"/>
    <property type="match status" value="1"/>
</dbReference>
<dbReference type="PROSITE" id="PS51725">
    <property type="entry name" value="ABM"/>
    <property type="match status" value="1"/>
</dbReference>
<comment type="caution">
    <text evidence="2">The sequence shown here is derived from an EMBL/GenBank/DDBJ whole genome shotgun (WGS) entry which is preliminary data.</text>
</comment>
<organism evidence="2 3">
    <name type="scientific">Streptomyces viridochromogenes Tue57</name>
    <dbReference type="NCBI Taxonomy" id="1160705"/>
    <lineage>
        <taxon>Bacteria</taxon>
        <taxon>Bacillati</taxon>
        <taxon>Actinomycetota</taxon>
        <taxon>Actinomycetes</taxon>
        <taxon>Kitasatosporales</taxon>
        <taxon>Streptomycetaceae</taxon>
        <taxon>Streptomyces</taxon>
    </lineage>
</organism>
<name>L8P4F9_STRVR</name>
<dbReference type="GO" id="GO:0003824">
    <property type="term" value="F:catalytic activity"/>
    <property type="evidence" value="ECO:0007669"/>
    <property type="project" value="TreeGrafter"/>
</dbReference>
<reference evidence="2 3" key="1">
    <citation type="journal article" date="2013" name="Genome Announc.">
        <title>Draft Genome Sequence of Streptomyces viridochromogenes Strain Tu57, Producer of Avilamycin.</title>
        <authorList>
            <person name="Gruning B.A."/>
            <person name="Erxleben A."/>
            <person name="Hahnlein A."/>
            <person name="Gunther S."/>
        </authorList>
    </citation>
    <scope>NUCLEOTIDE SEQUENCE [LARGE SCALE GENOMIC DNA]</scope>
    <source>
        <strain evidence="2 3">Tue57</strain>
    </source>
</reference>
<dbReference type="PANTHER" id="PTHR33336">
    <property type="entry name" value="QUINOL MONOOXYGENASE YGIN-RELATED"/>
    <property type="match status" value="1"/>
</dbReference>
<accession>L8P4F9</accession>
<dbReference type="AlphaFoldDB" id="L8P4F9"/>
<feature type="domain" description="ABM" evidence="1">
    <location>
        <begin position="1"/>
        <end position="80"/>
    </location>
</feature>
<dbReference type="InterPro" id="IPR050744">
    <property type="entry name" value="AI-2_Isomerase_LsrG"/>
</dbReference>
<dbReference type="PANTHER" id="PTHR33336:SF3">
    <property type="entry name" value="ABM DOMAIN-CONTAINING PROTEIN"/>
    <property type="match status" value="1"/>
</dbReference>
<dbReference type="InterPro" id="IPR011008">
    <property type="entry name" value="Dimeric_a/b-barrel"/>
</dbReference>
<protein>
    <recommendedName>
        <fullName evidence="1">ABM domain-containing protein</fullName>
    </recommendedName>
</protein>
<dbReference type="InterPro" id="IPR007138">
    <property type="entry name" value="ABM_dom"/>
</dbReference>
<dbReference type="Gene3D" id="3.30.70.100">
    <property type="match status" value="1"/>
</dbReference>
<dbReference type="EMBL" id="AMLP01000250">
    <property type="protein sequence ID" value="ELS51069.1"/>
    <property type="molecule type" value="Genomic_DNA"/>
</dbReference>
<evidence type="ECO:0000313" key="2">
    <source>
        <dbReference type="EMBL" id="ELS51069.1"/>
    </source>
</evidence>